<dbReference type="PANTHER" id="PTHR43004">
    <property type="entry name" value="TRK SYSTEM POTASSIUM UPTAKE PROTEIN"/>
    <property type="match status" value="1"/>
</dbReference>
<dbReference type="Pfam" id="PF01494">
    <property type="entry name" value="FAD_binding_3"/>
    <property type="match status" value="1"/>
</dbReference>
<sequence>MGIVAPLAMFTINTVSYLSLQHQCQSSDGSLERQSISANSTPGWSRFQESTLGQSRIEAILLEQVLASSHVEVRRNTVPTSLYIDQNLVQNHDQHCFPVRVGLVPVPGPEASKAVNGDISIESAREVIEAKYLLGCDGAHSWVRKQLGLKLEGASRDVDWGVLDVFPITDFRE</sequence>
<dbReference type="GO" id="GO:0071949">
    <property type="term" value="F:FAD binding"/>
    <property type="evidence" value="ECO:0007669"/>
    <property type="project" value="InterPro"/>
</dbReference>
<evidence type="ECO:0000259" key="4">
    <source>
        <dbReference type="Pfam" id="PF01494"/>
    </source>
</evidence>
<reference evidence="5" key="1">
    <citation type="submission" date="2023-04" db="EMBL/GenBank/DDBJ databases">
        <title>Aspergillus oryzae NBRC 4228.</title>
        <authorList>
            <person name="Ichikawa N."/>
            <person name="Sato H."/>
            <person name="Tonouchi N."/>
        </authorList>
    </citation>
    <scope>NUCLEOTIDE SEQUENCE</scope>
    <source>
        <strain evidence="5">NBRC 4228</strain>
    </source>
</reference>
<dbReference type="Gene3D" id="3.50.50.60">
    <property type="entry name" value="FAD/NAD(P)-binding domain"/>
    <property type="match status" value="1"/>
</dbReference>
<dbReference type="SUPFAM" id="SSF51905">
    <property type="entry name" value="FAD/NAD(P)-binding domain"/>
    <property type="match status" value="1"/>
</dbReference>
<dbReference type="EMBL" id="BSYA01000016">
    <property type="protein sequence ID" value="GMG25060.1"/>
    <property type="molecule type" value="Genomic_DNA"/>
</dbReference>
<keyword evidence="2" id="KW-0274">FAD</keyword>
<keyword evidence="3" id="KW-0560">Oxidoreductase</keyword>
<feature type="domain" description="FAD-binding" evidence="4">
    <location>
        <begin position="123"/>
        <end position="167"/>
    </location>
</feature>
<evidence type="ECO:0000313" key="6">
    <source>
        <dbReference type="Proteomes" id="UP001165205"/>
    </source>
</evidence>
<dbReference type="GO" id="GO:0016709">
    <property type="term" value="F:oxidoreductase activity, acting on paired donors, with incorporation or reduction of molecular oxygen, NAD(P)H as one donor, and incorporation of one atom of oxygen"/>
    <property type="evidence" value="ECO:0007669"/>
    <property type="project" value="UniProtKB-ARBA"/>
</dbReference>
<dbReference type="Gene3D" id="3.30.9.10">
    <property type="entry name" value="D-Amino Acid Oxidase, subunit A, domain 2"/>
    <property type="match status" value="1"/>
</dbReference>
<dbReference type="Proteomes" id="UP001165205">
    <property type="component" value="Unassembled WGS sequence"/>
</dbReference>
<evidence type="ECO:0000256" key="3">
    <source>
        <dbReference type="ARBA" id="ARBA00023002"/>
    </source>
</evidence>
<dbReference type="InterPro" id="IPR002938">
    <property type="entry name" value="FAD-bd"/>
</dbReference>
<dbReference type="PANTHER" id="PTHR43004:SF13">
    <property type="entry name" value="FAD-BINDING DOMAIN-CONTAINING PROTEIN-RELATED"/>
    <property type="match status" value="1"/>
</dbReference>
<evidence type="ECO:0000313" key="5">
    <source>
        <dbReference type="EMBL" id="GMG25060.1"/>
    </source>
</evidence>
<organism evidence="5 6">
    <name type="scientific">Aspergillus oryzae</name>
    <name type="common">Yellow koji mold</name>
    <dbReference type="NCBI Taxonomy" id="5062"/>
    <lineage>
        <taxon>Eukaryota</taxon>
        <taxon>Fungi</taxon>
        <taxon>Dikarya</taxon>
        <taxon>Ascomycota</taxon>
        <taxon>Pezizomycotina</taxon>
        <taxon>Eurotiomycetes</taxon>
        <taxon>Eurotiomycetidae</taxon>
        <taxon>Eurotiales</taxon>
        <taxon>Aspergillaceae</taxon>
        <taxon>Aspergillus</taxon>
        <taxon>Aspergillus subgen. Circumdati</taxon>
    </lineage>
</organism>
<gene>
    <name evidence="5" type="ORF">Aory04_000218200</name>
</gene>
<dbReference type="InterPro" id="IPR036188">
    <property type="entry name" value="FAD/NAD-bd_sf"/>
</dbReference>
<comment type="caution">
    <text evidence="5">The sequence shown here is derived from an EMBL/GenBank/DDBJ whole genome shotgun (WGS) entry which is preliminary data.</text>
</comment>
<protein>
    <submittedName>
        <fullName evidence="5">Unnamed protein product</fullName>
    </submittedName>
</protein>
<dbReference type="InterPro" id="IPR050641">
    <property type="entry name" value="RIFMO-like"/>
</dbReference>
<accession>A0AAN4YA28</accession>
<evidence type="ECO:0000256" key="2">
    <source>
        <dbReference type="ARBA" id="ARBA00022827"/>
    </source>
</evidence>
<keyword evidence="1" id="KW-0285">Flavoprotein</keyword>
<proteinExistence type="predicted"/>
<dbReference type="AlphaFoldDB" id="A0AAN4YA28"/>
<evidence type="ECO:0000256" key="1">
    <source>
        <dbReference type="ARBA" id="ARBA00022630"/>
    </source>
</evidence>
<name>A0AAN4YA28_ASPOZ</name>